<dbReference type="InterPro" id="IPR036162">
    <property type="entry name" value="Resolvase-like_N_sf"/>
</dbReference>
<keyword evidence="2" id="KW-0238">DNA-binding</keyword>
<feature type="domain" description="Resolvase/invertase-type recombinase catalytic" evidence="5">
    <location>
        <begin position="2"/>
        <end position="153"/>
    </location>
</feature>
<dbReference type="Proteomes" id="UP000613075">
    <property type="component" value="Unassembled WGS sequence"/>
</dbReference>
<dbReference type="Pfam" id="PF00239">
    <property type="entry name" value="Resolvase"/>
    <property type="match status" value="1"/>
</dbReference>
<sequence length="217" mass="23973">MFIRAYLRASTAEQDATRAKQSLVDFAKYHGHPIATTYIENVSGASLQRPQLFRLLDDAHPGDVLLIEQVDRLSRLTEDDWKKLLMVIKAKGVKVVSLDLPTSHVAMAPANTNNAADAFTGRVIEAVNAMLLDMLAAVARKDYEDRLRRQRQGIEKAKNDKRYVGKSIDQDKHKRILACLAKGMGIRETALATGTSTATVQRAKRLSTTAVTTSLPT</sequence>
<evidence type="ECO:0000256" key="3">
    <source>
        <dbReference type="ARBA" id="ARBA00023172"/>
    </source>
</evidence>
<keyword evidence="3" id="KW-0233">DNA recombination</keyword>
<proteinExistence type="predicted"/>
<dbReference type="PANTHER" id="PTHR30461:SF25">
    <property type="entry name" value="RESOLVASE-RELATED"/>
    <property type="match status" value="1"/>
</dbReference>
<dbReference type="EMBL" id="JADDUM010000114">
    <property type="protein sequence ID" value="MBE8592250.1"/>
    <property type="molecule type" value="Genomic_DNA"/>
</dbReference>
<evidence type="ECO:0000259" key="5">
    <source>
        <dbReference type="PROSITE" id="PS51736"/>
    </source>
</evidence>
<gene>
    <name evidence="6" type="ORF">IQK56_15630</name>
</gene>
<dbReference type="PROSITE" id="PS00397">
    <property type="entry name" value="RECOMBINASES_1"/>
    <property type="match status" value="1"/>
</dbReference>
<dbReference type="Gene3D" id="3.40.50.1390">
    <property type="entry name" value="Resolvase, N-terminal catalytic domain"/>
    <property type="match status" value="1"/>
</dbReference>
<dbReference type="InterPro" id="IPR006118">
    <property type="entry name" value="Recombinase_CS"/>
</dbReference>
<feature type="active site" description="O-(5'-phospho-DNA)-serine intermediate" evidence="4">
    <location>
        <position position="10"/>
    </location>
</feature>
<evidence type="ECO:0000256" key="2">
    <source>
        <dbReference type="ARBA" id="ARBA00023125"/>
    </source>
</evidence>
<dbReference type="SMART" id="SM00857">
    <property type="entry name" value="Resolvase"/>
    <property type="match status" value="1"/>
</dbReference>
<organism evidence="6 7">
    <name type="scientific">Pseudomonas cyclaminis</name>
    <dbReference type="NCBI Taxonomy" id="2781239"/>
    <lineage>
        <taxon>Bacteria</taxon>
        <taxon>Pseudomonadati</taxon>
        <taxon>Pseudomonadota</taxon>
        <taxon>Gammaproteobacteria</taxon>
        <taxon>Pseudomonadales</taxon>
        <taxon>Pseudomonadaceae</taxon>
        <taxon>Pseudomonas</taxon>
    </lineage>
</organism>
<protein>
    <submittedName>
        <fullName evidence="6">Recombinase family protein</fullName>
    </submittedName>
</protein>
<accession>A0ABR9STI9</accession>
<evidence type="ECO:0000313" key="6">
    <source>
        <dbReference type="EMBL" id="MBE8592250.1"/>
    </source>
</evidence>
<dbReference type="SUPFAM" id="SSF53041">
    <property type="entry name" value="Resolvase-like"/>
    <property type="match status" value="1"/>
</dbReference>
<dbReference type="PANTHER" id="PTHR30461">
    <property type="entry name" value="DNA-INVERTASE FROM LAMBDOID PROPHAGE"/>
    <property type="match status" value="1"/>
</dbReference>
<evidence type="ECO:0000313" key="7">
    <source>
        <dbReference type="Proteomes" id="UP000613075"/>
    </source>
</evidence>
<name>A0ABR9STI9_9PSED</name>
<keyword evidence="7" id="KW-1185">Reference proteome</keyword>
<dbReference type="PROSITE" id="PS51736">
    <property type="entry name" value="RECOMBINASES_3"/>
    <property type="match status" value="1"/>
</dbReference>
<comment type="caution">
    <text evidence="6">The sequence shown here is derived from an EMBL/GenBank/DDBJ whole genome shotgun (WGS) entry which is preliminary data.</text>
</comment>
<dbReference type="RefSeq" id="WP_193862921.1">
    <property type="nucleotide sequence ID" value="NZ_JADDUM010000114.1"/>
</dbReference>
<dbReference type="CDD" id="cd03767">
    <property type="entry name" value="SR_Res_par"/>
    <property type="match status" value="1"/>
</dbReference>
<reference evidence="6 7" key="1">
    <citation type="submission" date="2020-10" db="EMBL/GenBank/DDBJ databases">
        <title>The draft genomes of Cyclamen pathogen Pseudomonas sp.</title>
        <authorList>
            <person name="Fujikawa T."/>
            <person name="Sawada H."/>
        </authorList>
    </citation>
    <scope>NUCLEOTIDE SEQUENCE [LARGE SCALE GENOMIC DNA]</scope>
    <source>
        <strain evidence="6 7">MAFF 301449</strain>
    </source>
</reference>
<dbReference type="InterPro" id="IPR050639">
    <property type="entry name" value="SSR_resolvase"/>
</dbReference>
<keyword evidence="1" id="KW-0229">DNA integration</keyword>
<dbReference type="PROSITE" id="PS00398">
    <property type="entry name" value="RECOMBINASES_2"/>
    <property type="match status" value="1"/>
</dbReference>
<dbReference type="InterPro" id="IPR006119">
    <property type="entry name" value="Resolv_N"/>
</dbReference>
<evidence type="ECO:0000256" key="1">
    <source>
        <dbReference type="ARBA" id="ARBA00022908"/>
    </source>
</evidence>
<evidence type="ECO:0000256" key="4">
    <source>
        <dbReference type="PROSITE-ProRule" id="PRU10137"/>
    </source>
</evidence>